<feature type="compositionally biased region" description="Low complexity" evidence="1">
    <location>
        <begin position="354"/>
        <end position="365"/>
    </location>
</feature>
<proteinExistence type="predicted"/>
<accession>A0A1Y2HFM0</accession>
<feature type="compositionally biased region" description="Basic and acidic residues" evidence="1">
    <location>
        <begin position="14"/>
        <end position="24"/>
    </location>
</feature>
<feature type="region of interest" description="Disordered" evidence="1">
    <location>
        <begin position="1"/>
        <end position="38"/>
    </location>
</feature>
<reference evidence="2 3" key="1">
    <citation type="submission" date="2016-07" db="EMBL/GenBank/DDBJ databases">
        <title>Pervasive Adenine N6-methylation of Active Genes in Fungi.</title>
        <authorList>
            <consortium name="DOE Joint Genome Institute"/>
            <person name="Mondo S.J."/>
            <person name="Dannebaum R.O."/>
            <person name="Kuo R.C."/>
            <person name="Labutti K."/>
            <person name="Haridas S."/>
            <person name="Kuo A."/>
            <person name="Salamov A."/>
            <person name="Ahrendt S.R."/>
            <person name="Lipzen A."/>
            <person name="Sullivan W."/>
            <person name="Andreopoulos W.B."/>
            <person name="Clum A."/>
            <person name="Lindquist E."/>
            <person name="Daum C."/>
            <person name="Ramamoorthy G.K."/>
            <person name="Gryganskyi A."/>
            <person name="Culley D."/>
            <person name="Magnuson J.K."/>
            <person name="James T.Y."/>
            <person name="O'Malley M.A."/>
            <person name="Stajich J.E."/>
            <person name="Spatafora J.W."/>
            <person name="Visel A."/>
            <person name="Grigoriev I.V."/>
        </authorList>
    </citation>
    <scope>NUCLEOTIDE SEQUENCE [LARGE SCALE GENOMIC DNA]</scope>
    <source>
        <strain evidence="2 3">PL171</strain>
    </source>
</reference>
<feature type="compositionally biased region" description="Polar residues" evidence="1">
    <location>
        <begin position="406"/>
        <end position="431"/>
    </location>
</feature>
<organism evidence="2 3">
    <name type="scientific">Catenaria anguillulae PL171</name>
    <dbReference type="NCBI Taxonomy" id="765915"/>
    <lineage>
        <taxon>Eukaryota</taxon>
        <taxon>Fungi</taxon>
        <taxon>Fungi incertae sedis</taxon>
        <taxon>Blastocladiomycota</taxon>
        <taxon>Blastocladiomycetes</taxon>
        <taxon>Blastocladiales</taxon>
        <taxon>Catenariaceae</taxon>
        <taxon>Catenaria</taxon>
    </lineage>
</organism>
<gene>
    <name evidence="2" type="ORF">BCR44DRAFT_38462</name>
</gene>
<protein>
    <submittedName>
        <fullName evidence="2">Uncharacterized protein</fullName>
    </submittedName>
</protein>
<feature type="region of interest" description="Disordered" evidence="1">
    <location>
        <begin position="268"/>
        <end position="457"/>
    </location>
</feature>
<feature type="region of interest" description="Disordered" evidence="1">
    <location>
        <begin position="630"/>
        <end position="651"/>
    </location>
</feature>
<sequence length="884" mass="95029">MHYSSQLRAGRLSNDSRDTGEHRRTFSLTSSRHRGATHPLTISSTVPAALPSPPRWPALPLLARAFFSSIRPLARFHRSHSIMHRSQMRRQPSKTGELTAQSAGAAVRASNDIFKRLKWILLKNVTKTEDRKKNHHSIAARPLLSMLECSKPWANRTRKARDVPSQEDLASEMPLGLIAASDAGLIRAIAQYFGSLDPSEFNEWDYVSFATPCSGSKGYKDLDPFRPLPSLELQVFVFLSSEEQPDGSALFGPSGHFYELQQEHIPSLYPPESATESNFSDFEFNPLGSPNQSHSRGPRNRSRSIASGVGVDSDLPAPAKRLRLAPTSPRVQSPGLRGRTLAHPPTPPARRRSPTSISLLTPSPKSGHHAPARGSFATGSPHAATSRRDSIDLLKLPPIIPPLKRSASQSQPCMSAQPKTGTVGTSENSHPPQAKETPPAIPINQAHQPFPPGSAAQGAHLIHPALVAHAPPFADPRIAFFPHMMYPSLFAPNPFTTSQLPFAAAFSDAVDPSSAFAGMPQSVSNDANAPLFHPAPAVGKPLTVQSAPAAPLATSASSEPKYTPARIQVQETNSTAAHLVDAAPLHVQPKAPAQSSPQAQMVQPTQSLLADTASQVVQATGHSATITIEDSDSDSENVVKSPNVPLPPTRIGPQAVLRIDELRRKLHETEEALKDLKTTMLDFQTSILGDALKSLWVALKCDVCNLEFHGGEPMARMPAVPGFVHGACGRRLCIEHASQVKVSNDGLWYCSDKCVGNAQKLVFRECASVAHLLLIGCTAFDPALRGAFNHLVASMTVGCSAVEEAEYLAQLEKRFDAEKLKILRRGAGATASECGDEQDWGASNEELAQQAAHISHMASRVLSVVAADAGVGDVKDSEIDDGSD</sequence>
<comment type="caution">
    <text evidence="2">The sequence shown here is derived from an EMBL/GenBank/DDBJ whole genome shotgun (WGS) entry which is preliminary data.</text>
</comment>
<dbReference type="Proteomes" id="UP000193411">
    <property type="component" value="Unassembled WGS sequence"/>
</dbReference>
<dbReference type="AlphaFoldDB" id="A0A1Y2HFM0"/>
<dbReference type="EMBL" id="MCFL01000036">
    <property type="protein sequence ID" value="ORZ33390.1"/>
    <property type="molecule type" value="Genomic_DNA"/>
</dbReference>
<name>A0A1Y2HFM0_9FUNG</name>
<evidence type="ECO:0000313" key="3">
    <source>
        <dbReference type="Proteomes" id="UP000193411"/>
    </source>
</evidence>
<evidence type="ECO:0000313" key="2">
    <source>
        <dbReference type="EMBL" id="ORZ33390.1"/>
    </source>
</evidence>
<keyword evidence="3" id="KW-1185">Reference proteome</keyword>
<evidence type="ECO:0000256" key="1">
    <source>
        <dbReference type="SAM" id="MobiDB-lite"/>
    </source>
</evidence>